<feature type="transmembrane region" description="Helical" evidence="15">
    <location>
        <begin position="854"/>
        <end position="879"/>
    </location>
</feature>
<dbReference type="InterPro" id="IPR032630">
    <property type="entry name" value="P_typ_ATPase_c"/>
</dbReference>
<evidence type="ECO:0000313" key="20">
    <source>
        <dbReference type="Proteomes" id="UP001431209"/>
    </source>
</evidence>
<evidence type="ECO:0000256" key="11">
    <source>
        <dbReference type="ARBA" id="ARBA00034036"/>
    </source>
</evidence>
<evidence type="ECO:0000256" key="8">
    <source>
        <dbReference type="ARBA" id="ARBA00022967"/>
    </source>
</evidence>
<dbReference type="NCBIfam" id="TIGR01652">
    <property type="entry name" value="ATPase-Plipid"/>
    <property type="match status" value="1"/>
</dbReference>
<keyword evidence="4 14" id="KW-0479">Metal-binding</keyword>
<dbReference type="InterPro" id="IPR023214">
    <property type="entry name" value="HAD_sf"/>
</dbReference>
<dbReference type="SFLD" id="SFLDG00002">
    <property type="entry name" value="C1.7:_P-type_atpase_like"/>
    <property type="match status" value="1"/>
</dbReference>
<dbReference type="NCBIfam" id="TIGR01494">
    <property type="entry name" value="ATPase_P-type"/>
    <property type="match status" value="1"/>
</dbReference>
<keyword evidence="8 15" id="KW-1278">Translocase</keyword>
<evidence type="ECO:0000256" key="7">
    <source>
        <dbReference type="ARBA" id="ARBA00022842"/>
    </source>
</evidence>
<dbReference type="Pfam" id="PF16209">
    <property type="entry name" value="PhoLip_ATPase_N"/>
    <property type="match status" value="1"/>
</dbReference>
<dbReference type="InterPro" id="IPR032631">
    <property type="entry name" value="P-type_ATPase_N"/>
</dbReference>
<evidence type="ECO:0000259" key="17">
    <source>
        <dbReference type="Pfam" id="PF16209"/>
    </source>
</evidence>
<feature type="binding site" evidence="13">
    <location>
        <position position="634"/>
    </location>
    <ligand>
        <name>ATP</name>
        <dbReference type="ChEBI" id="CHEBI:30616"/>
    </ligand>
</feature>
<evidence type="ECO:0000256" key="13">
    <source>
        <dbReference type="PIRSR" id="PIRSR606539-2"/>
    </source>
</evidence>
<feature type="transmembrane region" description="Helical" evidence="15">
    <location>
        <begin position="899"/>
        <end position="917"/>
    </location>
</feature>
<evidence type="ECO:0000256" key="2">
    <source>
        <dbReference type="ARBA" id="ARBA00008109"/>
    </source>
</evidence>
<reference evidence="19 20" key="1">
    <citation type="submission" date="2024-03" db="EMBL/GenBank/DDBJ databases">
        <title>The Acrasis kona genome and developmental transcriptomes reveal deep origins of eukaryotic multicellular pathways.</title>
        <authorList>
            <person name="Sheikh S."/>
            <person name="Fu C.-J."/>
            <person name="Brown M.W."/>
            <person name="Baldauf S.L."/>
        </authorList>
    </citation>
    <scope>NUCLEOTIDE SEQUENCE [LARGE SCALE GENOMIC DNA]</scope>
    <source>
        <strain evidence="19 20">ATCC MYA-3509</strain>
    </source>
</reference>
<keyword evidence="6 13" id="KW-0067">ATP-binding</keyword>
<evidence type="ECO:0000256" key="4">
    <source>
        <dbReference type="ARBA" id="ARBA00022723"/>
    </source>
</evidence>
<dbReference type="GO" id="GO:0016887">
    <property type="term" value="F:ATP hydrolysis activity"/>
    <property type="evidence" value="ECO:0007669"/>
    <property type="project" value="InterPro"/>
</dbReference>
<dbReference type="Proteomes" id="UP001431209">
    <property type="component" value="Unassembled WGS sequence"/>
</dbReference>
<feature type="binding site" evidence="13">
    <location>
        <position position="395"/>
    </location>
    <ligand>
        <name>ATP</name>
        <dbReference type="ChEBI" id="CHEBI:30616"/>
    </ligand>
</feature>
<keyword evidence="7 14" id="KW-0460">Magnesium</keyword>
<keyword evidence="20" id="KW-1185">Reference proteome</keyword>
<dbReference type="Gene3D" id="3.40.50.1000">
    <property type="entry name" value="HAD superfamily/HAD-like"/>
    <property type="match status" value="1"/>
</dbReference>
<dbReference type="GO" id="GO:0000287">
    <property type="term" value="F:magnesium ion binding"/>
    <property type="evidence" value="ECO:0007669"/>
    <property type="project" value="UniProtKB-UniRule"/>
</dbReference>
<feature type="domain" description="P-type ATPase N-terminal" evidence="17">
    <location>
        <begin position="26"/>
        <end position="91"/>
    </location>
</feature>
<dbReference type="SFLD" id="SFLDS00003">
    <property type="entry name" value="Haloacid_Dehalogenase"/>
    <property type="match status" value="1"/>
</dbReference>
<dbReference type="FunFam" id="3.40.50.1000:FF:000084">
    <property type="entry name" value="Phospholipid-transporting ATPase"/>
    <property type="match status" value="1"/>
</dbReference>
<evidence type="ECO:0000256" key="12">
    <source>
        <dbReference type="PIRSR" id="PIRSR606539-1"/>
    </source>
</evidence>
<dbReference type="InterPro" id="IPR018303">
    <property type="entry name" value="ATPase_P-typ_P_site"/>
</dbReference>
<dbReference type="GO" id="GO:0140326">
    <property type="term" value="F:ATPase-coupled intramembrane lipid transporter activity"/>
    <property type="evidence" value="ECO:0007669"/>
    <property type="project" value="UniProtKB-EC"/>
</dbReference>
<feature type="active site" description="4-aspartylphosphate intermediate" evidence="12">
    <location>
        <position position="393"/>
    </location>
</feature>
<feature type="binding site" evidence="13">
    <location>
        <position position="755"/>
    </location>
    <ligand>
        <name>ATP</name>
        <dbReference type="ChEBI" id="CHEBI:30616"/>
    </ligand>
</feature>
<dbReference type="GO" id="GO:0045332">
    <property type="term" value="P:phospholipid translocation"/>
    <property type="evidence" value="ECO:0007669"/>
    <property type="project" value="TreeGrafter"/>
</dbReference>
<feature type="binding site" evidence="13">
    <location>
        <position position="394"/>
    </location>
    <ligand>
        <name>ATP</name>
        <dbReference type="ChEBI" id="CHEBI:30616"/>
    </ligand>
</feature>
<feature type="binding site" evidence="13">
    <location>
        <position position="731"/>
    </location>
    <ligand>
        <name>ATP</name>
        <dbReference type="ChEBI" id="CHEBI:30616"/>
    </ligand>
</feature>
<comment type="catalytic activity">
    <reaction evidence="11 15">
        <text>ATP + H2O + phospholipidSide 1 = ADP + phosphate + phospholipidSide 2.</text>
        <dbReference type="EC" id="7.6.2.1"/>
    </reaction>
</comment>
<dbReference type="SUPFAM" id="SSF81653">
    <property type="entry name" value="Calcium ATPase, transduction domain A"/>
    <property type="match status" value="1"/>
</dbReference>
<feature type="domain" description="P-type ATPase C-terminal" evidence="18">
    <location>
        <begin position="832"/>
        <end position="991"/>
    </location>
</feature>
<feature type="region of interest" description="Disordered" evidence="16">
    <location>
        <begin position="1087"/>
        <end position="1122"/>
    </location>
</feature>
<feature type="binding site" evidence="13">
    <location>
        <position position="521"/>
    </location>
    <ligand>
        <name>ATP</name>
        <dbReference type="ChEBI" id="CHEBI:30616"/>
    </ligand>
</feature>
<comment type="subcellular location">
    <subcellularLocation>
        <location evidence="1 15">Membrane</location>
        <topology evidence="1 15">Multi-pass membrane protein</topology>
    </subcellularLocation>
</comment>
<dbReference type="PROSITE" id="PS00154">
    <property type="entry name" value="ATPASE_E1_E2"/>
    <property type="match status" value="1"/>
</dbReference>
<dbReference type="PANTHER" id="PTHR24092">
    <property type="entry name" value="PROBABLE PHOSPHOLIPID-TRANSPORTING ATPASE"/>
    <property type="match status" value="1"/>
</dbReference>
<name>A0AAW2ZBQ3_9EUKA</name>
<dbReference type="EC" id="7.6.2.1" evidence="15"/>
<dbReference type="SUPFAM" id="SSF56784">
    <property type="entry name" value="HAD-like"/>
    <property type="match status" value="1"/>
</dbReference>
<dbReference type="InterPro" id="IPR044492">
    <property type="entry name" value="P_typ_ATPase_HD_dom"/>
</dbReference>
<dbReference type="InterPro" id="IPR023299">
    <property type="entry name" value="ATPase_P-typ_cyto_dom_N"/>
</dbReference>
<feature type="binding site" evidence="13">
    <location>
        <position position="551"/>
    </location>
    <ligand>
        <name>ATP</name>
        <dbReference type="ChEBI" id="CHEBI:30616"/>
    </ligand>
</feature>
<feature type="binding site" evidence="13">
    <location>
        <position position="633"/>
    </location>
    <ligand>
        <name>ATP</name>
        <dbReference type="ChEBI" id="CHEBI:30616"/>
    </ligand>
</feature>
<sequence length="1122" mass="128294">MSIVLDDWIDKLPWNRVPTVNRQIFVDRPEINNQVKQFCPNQISTTKYNIFNFVPKNLLEQFLRLANLYFLIISFVQLFSGLSPTGRWGTIVPLGIIVILQAVKDAYEDYGRYRADTILNNQKTIIVKDGQDVESQWKHIKVGDVLKVLRDEPLPADLIFLETSSENYKCYVETSQLDGEANLKLKESAPGLSTINKDIVIECECPTKMIYEFTGNISYGAESKHSLRVENLLLRGSTVKNTDWIKGCVVYTGKHTRIMMNSRKLPHKSSKLESVTNYFIILLFALQFIINLVCAIVLLYWNRDNKGMWYLFRDFYDSESLVFFTGFISYFMLYGQFVPLALYVTLEIVRLLQTRTQLEQDIHMYYEETDDAMIAKSSTLTDDLGQVEHLFADKTGTLTCNKMTLLCVSLPEGHVFDNLSDCDSTCDNLFHALSLCHTATVERRGDFMEFQASSPDELALVKGASDRGFKLIDRDMNMIKIEYCNHVQEFQILCVLEFSFERRRMGIIVRDCIGHIHLYCKGADSALEKRLNDDDYFDLGPLQTFSNRGLRTLVVAHKLLSEQQFQDWYHQHYQPAATSIGSNRSSLLHQAMELIENDLTLIGVTAIEDRLQDMVPETIQTLSKAGIKVWMLTGDKQETALVIGRACKILNKRSNICNFSSCKSKMELVEFVNFHNQQTKSSNNSNNAVVIDGDALQIIMDSNDKFIVASFLQICMNSKCVICCRVSPDQKAFIVGVVRKHLPKCITLAIGDGANDVSMIRTAHVGVGIMGQEGRQASNASDYSFAQFQFLSRLLLVHGRWNYRRVSKLILFSIYKSISLNVVQMWFFIYNDVLDESAVVFPELYVHGAHNYHLSFMVFLGYTFNSFFHSFLCFFIPYFTYGAGEAIYHNGYAVDIDGFGLASYTSVLMVATFKLVLETRHFTIVNHFVCWTSILSYFVIAVIYCTIPGYFYWQFMNHAGTFLYWSTIFLTTALCLGRDLFWKALKRNFFTSRQLYHELQDHDVRGLLADRNIVGDYIDELQSPTHTVRTPSSYFQESSLQIKKVARKIMKNRISPVQKLGTDYQLRVPVHNGHLRDNRFNELVDTMTPSTPGTPVELMTPSSPSSTTALRSPSHGDSTDIQ</sequence>
<dbReference type="Gene3D" id="3.40.1110.10">
    <property type="entry name" value="Calcium-transporting ATPase, cytoplasmic domain N"/>
    <property type="match status" value="1"/>
</dbReference>
<evidence type="ECO:0000256" key="14">
    <source>
        <dbReference type="PIRSR" id="PIRSR606539-3"/>
    </source>
</evidence>
<dbReference type="InterPro" id="IPR006539">
    <property type="entry name" value="P-type_ATPase_IV"/>
</dbReference>
<comment type="cofactor">
    <cofactor evidence="14">
        <name>Mg(2+)</name>
        <dbReference type="ChEBI" id="CHEBI:18420"/>
    </cofactor>
</comment>
<dbReference type="PRINTS" id="PR00119">
    <property type="entry name" value="CATATPASE"/>
</dbReference>
<proteinExistence type="inferred from homology"/>
<dbReference type="SUPFAM" id="SSF81665">
    <property type="entry name" value="Calcium ATPase, transmembrane domain M"/>
    <property type="match status" value="1"/>
</dbReference>
<feature type="binding site" evidence="13">
    <location>
        <position position="457"/>
    </location>
    <ligand>
        <name>ATP</name>
        <dbReference type="ChEBI" id="CHEBI:30616"/>
    </ligand>
</feature>
<keyword evidence="9 15" id="KW-1133">Transmembrane helix</keyword>
<gene>
    <name evidence="19" type="ORF">AKO1_001762</name>
</gene>
<evidence type="ECO:0000256" key="9">
    <source>
        <dbReference type="ARBA" id="ARBA00022989"/>
    </source>
</evidence>
<dbReference type="SFLD" id="SFLDF00027">
    <property type="entry name" value="p-type_atpase"/>
    <property type="match status" value="1"/>
</dbReference>
<comment type="similarity">
    <text evidence="2 15">Belongs to the cation transport ATPase (P-type) (TC 3.A.3) family. Type IV subfamily.</text>
</comment>
<organism evidence="19 20">
    <name type="scientific">Acrasis kona</name>
    <dbReference type="NCBI Taxonomy" id="1008807"/>
    <lineage>
        <taxon>Eukaryota</taxon>
        <taxon>Discoba</taxon>
        <taxon>Heterolobosea</taxon>
        <taxon>Tetramitia</taxon>
        <taxon>Eutetramitia</taxon>
        <taxon>Acrasidae</taxon>
        <taxon>Acrasis</taxon>
    </lineage>
</organism>
<feature type="binding site" evidence="14">
    <location>
        <position position="756"/>
    </location>
    <ligand>
        <name>Mg(2+)</name>
        <dbReference type="ChEBI" id="CHEBI:18420"/>
    </ligand>
</feature>
<evidence type="ECO:0000256" key="6">
    <source>
        <dbReference type="ARBA" id="ARBA00022840"/>
    </source>
</evidence>
<dbReference type="Gene3D" id="2.70.150.10">
    <property type="entry name" value="Calcium-transporting ATPase, cytoplasmic transduction domain A"/>
    <property type="match status" value="1"/>
</dbReference>
<dbReference type="InterPro" id="IPR001757">
    <property type="entry name" value="P_typ_ATPase"/>
</dbReference>
<dbReference type="InterPro" id="IPR036412">
    <property type="entry name" value="HAD-like_sf"/>
</dbReference>
<feature type="transmembrane region" description="Helical" evidence="15">
    <location>
        <begin position="321"/>
        <end position="346"/>
    </location>
</feature>
<feature type="binding site" evidence="13">
    <location>
        <position position="756"/>
    </location>
    <ligand>
        <name>ATP</name>
        <dbReference type="ChEBI" id="CHEBI:30616"/>
    </ligand>
</feature>
<feature type="transmembrane region" description="Helical" evidence="15">
    <location>
        <begin position="962"/>
        <end position="981"/>
    </location>
</feature>
<accession>A0AAW2ZBQ3</accession>
<feature type="binding site" evidence="14">
    <location>
        <position position="752"/>
    </location>
    <ligand>
        <name>Mg(2+)</name>
        <dbReference type="ChEBI" id="CHEBI:18420"/>
    </ligand>
</feature>
<evidence type="ECO:0000313" key="19">
    <source>
        <dbReference type="EMBL" id="KAL0486119.1"/>
    </source>
</evidence>
<dbReference type="GO" id="GO:0005886">
    <property type="term" value="C:plasma membrane"/>
    <property type="evidence" value="ECO:0007669"/>
    <property type="project" value="TreeGrafter"/>
</dbReference>
<feature type="binding site" evidence="14">
    <location>
        <position position="393"/>
    </location>
    <ligand>
        <name>Mg(2+)</name>
        <dbReference type="ChEBI" id="CHEBI:18420"/>
    </ligand>
</feature>
<dbReference type="SUPFAM" id="SSF81660">
    <property type="entry name" value="Metal cation-transporting ATPase, ATP-binding domain N"/>
    <property type="match status" value="1"/>
</dbReference>
<feature type="transmembrane region" description="Helical" evidence="15">
    <location>
        <begin position="929"/>
        <end position="950"/>
    </location>
</feature>
<comment type="caution">
    <text evidence="19">The sequence shown here is derived from an EMBL/GenBank/DDBJ whole genome shotgun (WGS) entry which is preliminary data.</text>
</comment>
<feature type="transmembrane region" description="Helical" evidence="15">
    <location>
        <begin position="62"/>
        <end position="80"/>
    </location>
</feature>
<evidence type="ECO:0000256" key="3">
    <source>
        <dbReference type="ARBA" id="ARBA00022692"/>
    </source>
</evidence>
<dbReference type="InterPro" id="IPR008250">
    <property type="entry name" value="ATPase_P-typ_transduc_dom_A_sf"/>
</dbReference>
<protein>
    <recommendedName>
        <fullName evidence="15">Phospholipid-transporting ATPase</fullName>
        <ecNumber evidence="15">7.6.2.1</ecNumber>
    </recommendedName>
</protein>
<evidence type="ECO:0000259" key="18">
    <source>
        <dbReference type="Pfam" id="PF16212"/>
    </source>
</evidence>
<dbReference type="GO" id="GO:0005524">
    <property type="term" value="F:ATP binding"/>
    <property type="evidence" value="ECO:0007669"/>
    <property type="project" value="UniProtKB-UniRule"/>
</dbReference>
<dbReference type="AlphaFoldDB" id="A0AAW2ZBQ3"/>
<feature type="binding site" evidence="14">
    <location>
        <position position="395"/>
    </location>
    <ligand>
        <name>Mg(2+)</name>
        <dbReference type="ChEBI" id="CHEBI:18420"/>
    </ligand>
</feature>
<feature type="binding site" evidence="13">
    <location>
        <position position="725"/>
    </location>
    <ligand>
        <name>ATP</name>
        <dbReference type="ChEBI" id="CHEBI:30616"/>
    </ligand>
</feature>
<evidence type="ECO:0000256" key="16">
    <source>
        <dbReference type="SAM" id="MobiDB-lite"/>
    </source>
</evidence>
<dbReference type="InterPro" id="IPR023298">
    <property type="entry name" value="ATPase_P-typ_TM_dom_sf"/>
</dbReference>
<feature type="binding site" evidence="13">
    <location>
        <position position="393"/>
    </location>
    <ligand>
        <name>ATP</name>
        <dbReference type="ChEBI" id="CHEBI:30616"/>
    </ligand>
</feature>
<feature type="binding site" evidence="13">
    <location>
        <position position="635"/>
    </location>
    <ligand>
        <name>ATP</name>
        <dbReference type="ChEBI" id="CHEBI:30616"/>
    </ligand>
</feature>
<evidence type="ECO:0000256" key="5">
    <source>
        <dbReference type="ARBA" id="ARBA00022741"/>
    </source>
</evidence>
<keyword evidence="5 13" id="KW-0547">Nucleotide-binding</keyword>
<keyword evidence="10 15" id="KW-0472">Membrane</keyword>
<evidence type="ECO:0000256" key="1">
    <source>
        <dbReference type="ARBA" id="ARBA00004141"/>
    </source>
</evidence>
<feature type="transmembrane region" description="Helical" evidence="15">
    <location>
        <begin position="86"/>
        <end position="103"/>
    </location>
</feature>
<feature type="compositionally biased region" description="Polar residues" evidence="16">
    <location>
        <begin position="1100"/>
        <end position="1122"/>
    </location>
</feature>
<dbReference type="Pfam" id="PF16212">
    <property type="entry name" value="PhoLip_ATPase_C"/>
    <property type="match status" value="1"/>
</dbReference>
<evidence type="ECO:0000256" key="10">
    <source>
        <dbReference type="ARBA" id="ARBA00023136"/>
    </source>
</evidence>
<keyword evidence="3 15" id="KW-0812">Transmembrane</keyword>
<dbReference type="EMBL" id="JAOPGA020001202">
    <property type="protein sequence ID" value="KAL0486119.1"/>
    <property type="molecule type" value="Genomic_DNA"/>
</dbReference>
<feature type="transmembrane region" description="Helical" evidence="15">
    <location>
        <begin position="278"/>
        <end position="301"/>
    </location>
</feature>
<feature type="binding site" evidence="13">
    <location>
        <position position="498"/>
    </location>
    <ligand>
        <name>ATP</name>
        <dbReference type="ChEBI" id="CHEBI:30616"/>
    </ligand>
</feature>
<evidence type="ECO:0000256" key="15">
    <source>
        <dbReference type="RuleBase" id="RU362033"/>
    </source>
</evidence>